<keyword evidence="4" id="KW-1185">Reference proteome</keyword>
<feature type="domain" description="Phosphatidic acid phosphatase type 2/haloperoxidase" evidence="2">
    <location>
        <begin position="122"/>
        <end position="231"/>
    </location>
</feature>
<dbReference type="InterPro" id="IPR036938">
    <property type="entry name" value="PAP2/HPO_sf"/>
</dbReference>
<feature type="transmembrane region" description="Helical" evidence="1">
    <location>
        <begin position="37"/>
        <end position="60"/>
    </location>
</feature>
<organism evidence="3 4">
    <name type="scientific">Geodermatophilus sabuli</name>
    <dbReference type="NCBI Taxonomy" id="1564158"/>
    <lineage>
        <taxon>Bacteria</taxon>
        <taxon>Bacillati</taxon>
        <taxon>Actinomycetota</taxon>
        <taxon>Actinomycetes</taxon>
        <taxon>Geodermatophilales</taxon>
        <taxon>Geodermatophilaceae</taxon>
        <taxon>Geodermatophilus</taxon>
    </lineage>
</organism>
<name>A0A285E6U2_9ACTN</name>
<evidence type="ECO:0000313" key="4">
    <source>
        <dbReference type="Proteomes" id="UP000219514"/>
    </source>
</evidence>
<accession>A0A285E6U2</accession>
<sequence length="250" mass="25776">MSRTGDGTGVVLGPEVGESGAVHGLRRDGTVAPRRRVLAAAGAGLGVFGLLGAGVLVGFAPQVRLDEAVSHALYAGDDRSAALDLLLEVLTTPGVVWFRVLVSLPVLFWLGARRAWWTAAWVVIANVGVSPLTVGLKELVGRVRPAFENGGASYEGLSFPSGHSSGIATAVTIALVLAWPRLAPGWRRPALAAGLALAVLVGLTRMWLGVHFLSDVVGGLALGTAWTLALALLVDALPGGRAALPPREEP</sequence>
<evidence type="ECO:0000259" key="2">
    <source>
        <dbReference type="SMART" id="SM00014"/>
    </source>
</evidence>
<dbReference type="AlphaFoldDB" id="A0A285E6U2"/>
<proteinExistence type="predicted"/>
<gene>
    <name evidence="3" type="ORF">SAMN06893097_101638</name>
</gene>
<dbReference type="Pfam" id="PF01569">
    <property type="entry name" value="PAP2"/>
    <property type="match status" value="1"/>
</dbReference>
<dbReference type="Proteomes" id="UP000219514">
    <property type="component" value="Unassembled WGS sequence"/>
</dbReference>
<dbReference type="RefSeq" id="WP_097204292.1">
    <property type="nucleotide sequence ID" value="NZ_JACHXB010000001.1"/>
</dbReference>
<feature type="transmembrane region" description="Helical" evidence="1">
    <location>
        <begin position="190"/>
        <end position="210"/>
    </location>
</feature>
<evidence type="ECO:0000256" key="1">
    <source>
        <dbReference type="SAM" id="Phobius"/>
    </source>
</evidence>
<dbReference type="PANTHER" id="PTHR14969:SF13">
    <property type="entry name" value="AT30094P"/>
    <property type="match status" value="1"/>
</dbReference>
<protein>
    <submittedName>
        <fullName evidence="3">Undecaprenyl-diphosphatase</fullName>
    </submittedName>
</protein>
<dbReference type="SUPFAM" id="SSF48317">
    <property type="entry name" value="Acid phosphatase/Vanadium-dependent haloperoxidase"/>
    <property type="match status" value="1"/>
</dbReference>
<dbReference type="OrthoDB" id="5289372at2"/>
<keyword evidence="1" id="KW-0472">Membrane</keyword>
<dbReference type="Gene3D" id="1.20.144.10">
    <property type="entry name" value="Phosphatidic acid phosphatase type 2/haloperoxidase"/>
    <property type="match status" value="1"/>
</dbReference>
<feature type="transmembrane region" description="Helical" evidence="1">
    <location>
        <begin position="156"/>
        <end position="178"/>
    </location>
</feature>
<dbReference type="PANTHER" id="PTHR14969">
    <property type="entry name" value="SPHINGOSINE-1-PHOSPHATE PHOSPHOHYDROLASE"/>
    <property type="match status" value="1"/>
</dbReference>
<keyword evidence="1" id="KW-1133">Transmembrane helix</keyword>
<keyword evidence="1" id="KW-0812">Transmembrane</keyword>
<feature type="transmembrane region" description="Helical" evidence="1">
    <location>
        <begin position="94"/>
        <end position="112"/>
    </location>
</feature>
<dbReference type="CDD" id="cd03392">
    <property type="entry name" value="PAP2_like_2"/>
    <property type="match status" value="1"/>
</dbReference>
<dbReference type="SMART" id="SM00014">
    <property type="entry name" value="acidPPc"/>
    <property type="match status" value="1"/>
</dbReference>
<feature type="transmembrane region" description="Helical" evidence="1">
    <location>
        <begin position="119"/>
        <end position="136"/>
    </location>
</feature>
<reference evidence="3 4" key="1">
    <citation type="submission" date="2017-09" db="EMBL/GenBank/DDBJ databases">
        <authorList>
            <person name="Ehlers B."/>
            <person name="Leendertz F.H."/>
        </authorList>
    </citation>
    <scope>NUCLEOTIDE SEQUENCE [LARGE SCALE GENOMIC DNA]</scope>
    <source>
        <strain evidence="3 4">DSM 46844</strain>
    </source>
</reference>
<evidence type="ECO:0000313" key="3">
    <source>
        <dbReference type="EMBL" id="SNX94839.1"/>
    </source>
</evidence>
<dbReference type="EMBL" id="OBDO01000001">
    <property type="protein sequence ID" value="SNX94839.1"/>
    <property type="molecule type" value="Genomic_DNA"/>
</dbReference>
<feature type="transmembrane region" description="Helical" evidence="1">
    <location>
        <begin position="216"/>
        <end position="237"/>
    </location>
</feature>
<dbReference type="InterPro" id="IPR000326">
    <property type="entry name" value="PAP2/HPO"/>
</dbReference>